<proteinExistence type="predicted"/>
<dbReference type="PANTHER" id="PTHR24350">
    <property type="entry name" value="SERINE/THREONINE-PROTEIN KINASE IAL-RELATED"/>
    <property type="match status" value="1"/>
</dbReference>
<evidence type="ECO:0000259" key="7">
    <source>
        <dbReference type="PROSITE" id="PS50011"/>
    </source>
</evidence>
<gene>
    <name evidence="8" type="ORF">IMG5_047000</name>
</gene>
<keyword evidence="2 8" id="KW-0808">Transferase</keyword>
<dbReference type="InterPro" id="IPR000719">
    <property type="entry name" value="Prot_kinase_dom"/>
</dbReference>
<keyword evidence="5 6" id="KW-0067">ATP-binding</keyword>
<evidence type="ECO:0000256" key="3">
    <source>
        <dbReference type="ARBA" id="ARBA00022741"/>
    </source>
</evidence>
<dbReference type="InParanoid" id="G0QM97"/>
<dbReference type="SUPFAM" id="SSF56112">
    <property type="entry name" value="Protein kinase-like (PK-like)"/>
    <property type="match status" value="1"/>
</dbReference>
<feature type="domain" description="Protein kinase" evidence="7">
    <location>
        <begin position="1"/>
        <end position="120"/>
    </location>
</feature>
<dbReference type="OMA" id="PWILANQ"/>
<sequence length="125" mass="14482">MLLEGIIKISDFGWSTHAPSNKRTTVCGTLDYLPPEMVEHSIHGYHADIWCLGILTYEFCVGYPPFEDKNQKVTYEKIKTVNINYPSYLSNEAINFMQNLIIKNIDQRMSLDQAMKHPWIVNNTQ</sequence>
<evidence type="ECO:0000313" key="8">
    <source>
        <dbReference type="EMBL" id="EGR33654.1"/>
    </source>
</evidence>
<evidence type="ECO:0000256" key="4">
    <source>
        <dbReference type="ARBA" id="ARBA00022777"/>
    </source>
</evidence>
<dbReference type="EMBL" id="GL983412">
    <property type="protein sequence ID" value="EGR33654.1"/>
    <property type="molecule type" value="Genomic_DNA"/>
</dbReference>
<dbReference type="EC" id="2.7.11.1" evidence="8"/>
<evidence type="ECO:0000256" key="1">
    <source>
        <dbReference type="ARBA" id="ARBA00022527"/>
    </source>
</evidence>
<dbReference type="OrthoDB" id="541276at2759"/>
<dbReference type="GO" id="GO:0005524">
    <property type="term" value="F:ATP binding"/>
    <property type="evidence" value="ECO:0007669"/>
    <property type="project" value="UniProtKB-KW"/>
</dbReference>
<evidence type="ECO:0000256" key="6">
    <source>
        <dbReference type="PIRSR" id="PIRSR630616-2"/>
    </source>
</evidence>
<keyword evidence="1" id="KW-0723">Serine/threonine-protein kinase</keyword>
<name>G0QM97_ICHMU</name>
<dbReference type="GO" id="GO:0004674">
    <property type="term" value="F:protein serine/threonine kinase activity"/>
    <property type="evidence" value="ECO:0007669"/>
    <property type="project" value="UniProtKB-KW"/>
</dbReference>
<dbReference type="eggNOG" id="KOG0580">
    <property type="taxonomic scope" value="Eukaryota"/>
</dbReference>
<dbReference type="Proteomes" id="UP000008983">
    <property type="component" value="Unassembled WGS sequence"/>
</dbReference>
<feature type="binding site" evidence="6">
    <location>
        <position position="11"/>
    </location>
    <ligand>
        <name>ATP</name>
        <dbReference type="ChEBI" id="CHEBI:30616"/>
    </ligand>
</feature>
<dbReference type="AlphaFoldDB" id="G0QM97"/>
<protein>
    <submittedName>
        <fullName evidence="8">Protein kinase domain protein</fullName>
        <ecNumber evidence="8">2.7.11.1</ecNumber>
    </submittedName>
</protein>
<dbReference type="InterPro" id="IPR030616">
    <property type="entry name" value="Aur-like"/>
</dbReference>
<keyword evidence="4 8" id="KW-0418">Kinase</keyword>
<dbReference type="PROSITE" id="PS50011">
    <property type="entry name" value="PROTEIN_KINASE_DOM"/>
    <property type="match status" value="1"/>
</dbReference>
<dbReference type="RefSeq" id="XP_004037640.1">
    <property type="nucleotide sequence ID" value="XM_004037592.1"/>
</dbReference>
<keyword evidence="9" id="KW-1185">Reference proteome</keyword>
<evidence type="ECO:0000256" key="2">
    <source>
        <dbReference type="ARBA" id="ARBA00022679"/>
    </source>
</evidence>
<dbReference type="Gene3D" id="1.10.510.10">
    <property type="entry name" value="Transferase(Phosphotransferase) domain 1"/>
    <property type="match status" value="1"/>
</dbReference>
<evidence type="ECO:0000313" key="9">
    <source>
        <dbReference type="Proteomes" id="UP000008983"/>
    </source>
</evidence>
<dbReference type="InterPro" id="IPR011009">
    <property type="entry name" value="Kinase-like_dom_sf"/>
</dbReference>
<dbReference type="SMART" id="SM00220">
    <property type="entry name" value="S_TKc"/>
    <property type="match status" value="1"/>
</dbReference>
<dbReference type="STRING" id="857967.G0QM97"/>
<evidence type="ECO:0000256" key="5">
    <source>
        <dbReference type="ARBA" id="ARBA00022840"/>
    </source>
</evidence>
<organism evidence="8 9">
    <name type="scientific">Ichthyophthirius multifiliis</name>
    <name type="common">White spot disease agent</name>
    <name type="synonym">Ich</name>
    <dbReference type="NCBI Taxonomy" id="5932"/>
    <lineage>
        <taxon>Eukaryota</taxon>
        <taxon>Sar</taxon>
        <taxon>Alveolata</taxon>
        <taxon>Ciliophora</taxon>
        <taxon>Intramacronucleata</taxon>
        <taxon>Oligohymenophorea</taxon>
        <taxon>Hymenostomatida</taxon>
        <taxon>Ophryoglenina</taxon>
        <taxon>Ichthyophthirius</taxon>
    </lineage>
</organism>
<dbReference type="GeneID" id="14909841"/>
<accession>G0QM97</accession>
<dbReference type="Pfam" id="PF00069">
    <property type="entry name" value="Pkinase"/>
    <property type="match status" value="1"/>
</dbReference>
<reference evidence="8 9" key="1">
    <citation type="submission" date="2011-07" db="EMBL/GenBank/DDBJ databases">
        <authorList>
            <person name="Coyne R."/>
            <person name="Brami D."/>
            <person name="Johnson J."/>
            <person name="Hostetler J."/>
            <person name="Hannick L."/>
            <person name="Clark T."/>
            <person name="Cassidy-Hanley D."/>
            <person name="Inman J."/>
        </authorList>
    </citation>
    <scope>NUCLEOTIDE SEQUENCE [LARGE SCALE GENOMIC DNA]</scope>
    <source>
        <strain evidence="8 9">G5</strain>
    </source>
</reference>
<keyword evidence="3 6" id="KW-0547">Nucleotide-binding</keyword>